<dbReference type="Gene3D" id="1.10.357.10">
    <property type="entry name" value="Tetracycline Repressor, domain 2"/>
    <property type="match status" value="1"/>
</dbReference>
<comment type="caution">
    <text evidence="3">The sequence shown here is derived from an EMBL/GenBank/DDBJ whole genome shotgun (WGS) entry which is preliminary data.</text>
</comment>
<evidence type="ECO:0000256" key="1">
    <source>
        <dbReference type="ARBA" id="ARBA00023125"/>
    </source>
</evidence>
<organism evidence="3 4">
    <name type="scientific">Georgenia halophila</name>
    <dbReference type="NCBI Taxonomy" id="620889"/>
    <lineage>
        <taxon>Bacteria</taxon>
        <taxon>Bacillati</taxon>
        <taxon>Actinomycetota</taxon>
        <taxon>Actinomycetes</taxon>
        <taxon>Micrococcales</taxon>
        <taxon>Bogoriellaceae</taxon>
        <taxon>Georgenia</taxon>
    </lineage>
</organism>
<feature type="domain" description="HTH tetR-type" evidence="2">
    <location>
        <begin position="3"/>
        <end position="31"/>
    </location>
</feature>
<dbReference type="InterPro" id="IPR009057">
    <property type="entry name" value="Homeodomain-like_sf"/>
</dbReference>
<dbReference type="Proteomes" id="UP001500622">
    <property type="component" value="Unassembled WGS sequence"/>
</dbReference>
<dbReference type="EMBL" id="BAABGN010000012">
    <property type="protein sequence ID" value="GAA4428352.1"/>
    <property type="molecule type" value="Genomic_DNA"/>
</dbReference>
<evidence type="ECO:0000313" key="4">
    <source>
        <dbReference type="Proteomes" id="UP001500622"/>
    </source>
</evidence>
<evidence type="ECO:0000259" key="2">
    <source>
        <dbReference type="Pfam" id="PF00440"/>
    </source>
</evidence>
<dbReference type="SUPFAM" id="SSF46689">
    <property type="entry name" value="Homeodomain-like"/>
    <property type="match status" value="1"/>
</dbReference>
<keyword evidence="4" id="KW-1185">Reference proteome</keyword>
<accession>A0ABP8LG88</accession>
<dbReference type="InterPro" id="IPR001647">
    <property type="entry name" value="HTH_TetR"/>
</dbReference>
<sequence>MVAEESVGALRIDRLAEALGVSKGSFYHHFGGGMRGYQQELLAHYERQHTYRFIDVVESADQTPTEKLQLLRRMVIDDESEQPRLEVNIRSWAAQDSEVRRVLERVDATRIEYLRSLWRDVSGDAEEAVLMGRLLYVVLIGAHHVLPQLDTKSIDDLYGFVLAPALRRQQ</sequence>
<name>A0ABP8LG88_9MICO</name>
<protein>
    <submittedName>
        <fullName evidence="3">TetR/AcrR family transcriptional regulator</fullName>
    </submittedName>
</protein>
<dbReference type="Pfam" id="PF00440">
    <property type="entry name" value="TetR_N"/>
    <property type="match status" value="1"/>
</dbReference>
<reference evidence="4" key="1">
    <citation type="journal article" date="2019" name="Int. J. Syst. Evol. Microbiol.">
        <title>The Global Catalogue of Microorganisms (GCM) 10K type strain sequencing project: providing services to taxonomists for standard genome sequencing and annotation.</title>
        <authorList>
            <consortium name="The Broad Institute Genomics Platform"/>
            <consortium name="The Broad Institute Genome Sequencing Center for Infectious Disease"/>
            <person name="Wu L."/>
            <person name="Ma J."/>
        </authorList>
    </citation>
    <scope>NUCLEOTIDE SEQUENCE [LARGE SCALE GENOMIC DNA]</scope>
    <source>
        <strain evidence="4">JCM 17810</strain>
    </source>
</reference>
<proteinExistence type="predicted"/>
<evidence type="ECO:0000313" key="3">
    <source>
        <dbReference type="EMBL" id="GAA4428352.1"/>
    </source>
</evidence>
<gene>
    <name evidence="3" type="ORF">GCM10023169_29370</name>
</gene>
<keyword evidence="1" id="KW-0238">DNA-binding</keyword>